<dbReference type="AlphaFoldDB" id="A0A0R3UAD3"/>
<dbReference type="GO" id="GO:0005814">
    <property type="term" value="C:centriole"/>
    <property type="evidence" value="ECO:0007669"/>
    <property type="project" value="UniProtKB-SubCell"/>
</dbReference>
<comment type="similarity">
    <text evidence="4">Belongs to the PPP1R35 family.</text>
</comment>
<reference evidence="7 8" key="1">
    <citation type="submission" date="2018-10" db="EMBL/GenBank/DDBJ databases">
        <authorList>
            <consortium name="Pathogen Informatics"/>
        </authorList>
    </citation>
    <scope>NUCLEOTIDE SEQUENCE [LARGE SCALE GENOMIC DNA]</scope>
</reference>
<feature type="compositionally biased region" description="Polar residues" evidence="5">
    <location>
        <begin position="165"/>
        <end position="174"/>
    </location>
</feature>
<keyword evidence="2" id="KW-0963">Cytoplasm</keyword>
<dbReference type="EMBL" id="UXSR01001077">
    <property type="protein sequence ID" value="VDD77879.1"/>
    <property type="molecule type" value="Genomic_DNA"/>
</dbReference>
<proteinExistence type="inferred from homology"/>
<evidence type="ECO:0000256" key="4">
    <source>
        <dbReference type="ARBA" id="ARBA00029452"/>
    </source>
</evidence>
<comment type="subcellular location">
    <subcellularLocation>
        <location evidence="1">Cytoplasm</location>
        <location evidence="1">Cytoskeleton</location>
        <location evidence="1">Microtubule organizing center</location>
        <location evidence="1">Centrosome</location>
        <location evidence="1">Centriole</location>
    </subcellularLocation>
</comment>
<dbReference type="Pfam" id="PF15503">
    <property type="entry name" value="PPP1R35_C"/>
    <property type="match status" value="1"/>
</dbReference>
<evidence type="ECO:0000313" key="8">
    <source>
        <dbReference type="Proteomes" id="UP000267029"/>
    </source>
</evidence>
<gene>
    <name evidence="7" type="ORF">MCOS_LOCUS3882</name>
</gene>
<evidence type="ECO:0000259" key="6">
    <source>
        <dbReference type="Pfam" id="PF15503"/>
    </source>
</evidence>
<keyword evidence="3" id="KW-0206">Cytoskeleton</keyword>
<evidence type="ECO:0000256" key="1">
    <source>
        <dbReference type="ARBA" id="ARBA00004114"/>
    </source>
</evidence>
<keyword evidence="8" id="KW-1185">Reference proteome</keyword>
<dbReference type="Proteomes" id="UP000267029">
    <property type="component" value="Unassembled WGS sequence"/>
</dbReference>
<name>A0A0R3UAD3_MESCO</name>
<evidence type="ECO:0000256" key="5">
    <source>
        <dbReference type="SAM" id="MobiDB-lite"/>
    </source>
</evidence>
<protein>
    <recommendedName>
        <fullName evidence="6">Protein phosphatase 1 regulatory subunit 35 C-terminal domain-containing protein</fullName>
    </recommendedName>
</protein>
<evidence type="ECO:0000256" key="2">
    <source>
        <dbReference type="ARBA" id="ARBA00022490"/>
    </source>
</evidence>
<feature type="domain" description="Protein phosphatase 1 regulatory subunit 35 C-terminal" evidence="6">
    <location>
        <begin position="195"/>
        <end position="279"/>
    </location>
</feature>
<organism evidence="7 8">
    <name type="scientific">Mesocestoides corti</name>
    <name type="common">Flatworm</name>
    <dbReference type="NCBI Taxonomy" id="53468"/>
    <lineage>
        <taxon>Eukaryota</taxon>
        <taxon>Metazoa</taxon>
        <taxon>Spiralia</taxon>
        <taxon>Lophotrochozoa</taxon>
        <taxon>Platyhelminthes</taxon>
        <taxon>Cestoda</taxon>
        <taxon>Eucestoda</taxon>
        <taxon>Cyclophyllidea</taxon>
        <taxon>Mesocestoididae</taxon>
        <taxon>Mesocestoides</taxon>
    </lineage>
</organism>
<accession>A0A0R3UAD3</accession>
<evidence type="ECO:0000313" key="7">
    <source>
        <dbReference type="EMBL" id="VDD77879.1"/>
    </source>
</evidence>
<dbReference type="InterPro" id="IPR029135">
    <property type="entry name" value="PPP1R35_C"/>
</dbReference>
<sequence length="308" mass="34242">MGVEPPVDGQGDSLRPRINVVSSLDLLSDASLLCEEGDFPLPNTCKQVRFDLDSNTTLSSRKKESVPDSVPRRAFSEVMRIFPESLSQPPLQPITPSSSLDLSVVDEPQLNGGFEALSLTTPQINTVKGLQEEVIQLAESVHKASISGPDAKIKQMALEHLTDPFRSQSIPTANERQDKNRQNTTNRIPRPSVSNIPVCVNYNLSDRVYVDLLEISVSESEIVKEEKAKIARRRKLLLAEMLKKPPKPEILPEPCPMKFFDPRKHVFQSARLQTTGLPNLVPTRRGLSVDQLSSVRSDYLNSFPACHV</sequence>
<dbReference type="OrthoDB" id="6255118at2759"/>
<feature type="region of interest" description="Disordered" evidence="5">
    <location>
        <begin position="164"/>
        <end position="190"/>
    </location>
</feature>
<evidence type="ECO:0000256" key="3">
    <source>
        <dbReference type="ARBA" id="ARBA00023212"/>
    </source>
</evidence>